<evidence type="ECO:0000256" key="1">
    <source>
        <dbReference type="SAM" id="MobiDB-lite"/>
    </source>
</evidence>
<dbReference type="EMBL" id="NPHW01006003">
    <property type="protein sequence ID" value="OXV06209.1"/>
    <property type="molecule type" value="Genomic_DNA"/>
</dbReference>
<dbReference type="OrthoDB" id="4507197at2759"/>
<feature type="compositionally biased region" description="Pro residues" evidence="1">
    <location>
        <begin position="150"/>
        <end position="159"/>
    </location>
</feature>
<name>A0A232LQ02_9EURO</name>
<feature type="non-terminal residue" evidence="2">
    <location>
        <position position="1"/>
    </location>
</feature>
<gene>
    <name evidence="2" type="ORF">Egran_06023</name>
</gene>
<evidence type="ECO:0000313" key="2">
    <source>
        <dbReference type="EMBL" id="OXV06209.1"/>
    </source>
</evidence>
<feature type="non-terminal residue" evidence="2">
    <location>
        <position position="301"/>
    </location>
</feature>
<accession>A0A232LQ02</accession>
<proteinExistence type="predicted"/>
<sequence length="301" mass="34412">LWRLAGSQVRDQGRAADADRRQEVAPDESSLQLSRIQVACLEACIELLNRSARVHEYECALVCALSVLGIRESERWRDTEDYSQILSRMIKIARFMVVVKAIRLDPNGYDCVTCLGEQRGREDLPWDGPMAVEGYTFEGSQDGYESNPGTPTPAEPPSSIPAISLLSRSNRHRDANPRDEITGNRCSFREWLVFMDIFMVRGTHSPMQWMLDLRTYGLKIHYNTTSPGHIGWRGPDQLLYKQINFNMGDFRGFVHGLVRDACRILQEDLLFRNQQGTAPIPAVPWLSMRDDPSHHRLEFFT</sequence>
<keyword evidence="3" id="KW-1185">Reference proteome</keyword>
<reference evidence="2 3" key="1">
    <citation type="journal article" date="2015" name="Environ. Microbiol.">
        <title>Metagenome sequence of Elaphomyces granulatus from sporocarp tissue reveals Ascomycota ectomycorrhizal fingerprints of genome expansion and a Proteobacteria-rich microbiome.</title>
        <authorList>
            <person name="Quandt C.A."/>
            <person name="Kohler A."/>
            <person name="Hesse C.N."/>
            <person name="Sharpton T.J."/>
            <person name="Martin F."/>
            <person name="Spatafora J.W."/>
        </authorList>
    </citation>
    <scope>NUCLEOTIDE SEQUENCE [LARGE SCALE GENOMIC DNA]</scope>
    <source>
        <strain evidence="2 3">OSC145934</strain>
    </source>
</reference>
<evidence type="ECO:0000313" key="3">
    <source>
        <dbReference type="Proteomes" id="UP000243515"/>
    </source>
</evidence>
<dbReference type="AlphaFoldDB" id="A0A232LQ02"/>
<comment type="caution">
    <text evidence="2">The sequence shown here is derived from an EMBL/GenBank/DDBJ whole genome shotgun (WGS) entry which is preliminary data.</text>
</comment>
<feature type="region of interest" description="Disordered" evidence="1">
    <location>
        <begin position="137"/>
        <end position="160"/>
    </location>
</feature>
<protein>
    <submittedName>
        <fullName evidence="2">Uncharacterized protein</fullName>
    </submittedName>
</protein>
<dbReference type="Proteomes" id="UP000243515">
    <property type="component" value="Unassembled WGS sequence"/>
</dbReference>
<organism evidence="2 3">
    <name type="scientific">Elaphomyces granulatus</name>
    <dbReference type="NCBI Taxonomy" id="519963"/>
    <lineage>
        <taxon>Eukaryota</taxon>
        <taxon>Fungi</taxon>
        <taxon>Dikarya</taxon>
        <taxon>Ascomycota</taxon>
        <taxon>Pezizomycotina</taxon>
        <taxon>Eurotiomycetes</taxon>
        <taxon>Eurotiomycetidae</taxon>
        <taxon>Eurotiales</taxon>
        <taxon>Elaphomycetaceae</taxon>
        <taxon>Elaphomyces</taxon>
    </lineage>
</organism>